<keyword evidence="6 9" id="KW-1133">Transmembrane helix</keyword>
<feature type="transmembrane region" description="Helical" evidence="9">
    <location>
        <begin position="167"/>
        <end position="189"/>
    </location>
</feature>
<dbReference type="GO" id="GO:0022857">
    <property type="term" value="F:transmembrane transporter activity"/>
    <property type="evidence" value="ECO:0007669"/>
    <property type="project" value="InterPro"/>
</dbReference>
<evidence type="ECO:0000313" key="11">
    <source>
        <dbReference type="EMBL" id="CAH1641432.1"/>
    </source>
</evidence>
<feature type="transmembrane region" description="Helical" evidence="9">
    <location>
        <begin position="317"/>
        <end position="341"/>
    </location>
</feature>
<evidence type="ECO:0000256" key="6">
    <source>
        <dbReference type="ARBA" id="ARBA00022989"/>
    </source>
</evidence>
<feature type="transmembrane region" description="Helical" evidence="9">
    <location>
        <begin position="651"/>
        <end position="675"/>
    </location>
</feature>
<evidence type="ECO:0000256" key="3">
    <source>
        <dbReference type="ARBA" id="ARBA00022475"/>
    </source>
</evidence>
<protein>
    <recommendedName>
        <fullName evidence="10">Major facilitator superfamily (MFS) profile domain-containing protein</fullName>
    </recommendedName>
</protein>
<feature type="transmembrane region" description="Helical" evidence="9">
    <location>
        <begin position="85"/>
        <end position="103"/>
    </location>
</feature>
<keyword evidence="5 9" id="KW-0812">Transmembrane</keyword>
<dbReference type="AlphaFoldDB" id="A0A9P0I4W0"/>
<keyword evidence="2" id="KW-0813">Transport</keyword>
<feature type="transmembrane region" description="Helical" evidence="9">
    <location>
        <begin position="716"/>
        <end position="739"/>
    </location>
</feature>
<feature type="transmembrane region" description="Helical" evidence="9">
    <location>
        <begin position="55"/>
        <end position="73"/>
    </location>
</feature>
<dbReference type="InterPro" id="IPR020846">
    <property type="entry name" value="MFS_dom"/>
</dbReference>
<feature type="transmembrane region" description="Helical" evidence="9">
    <location>
        <begin position="546"/>
        <end position="564"/>
    </location>
</feature>
<evidence type="ECO:0000259" key="10">
    <source>
        <dbReference type="PROSITE" id="PS50850"/>
    </source>
</evidence>
<accession>A0A9P0I4W0</accession>
<dbReference type="InterPro" id="IPR050549">
    <property type="entry name" value="MFS_Trehalose_Transporter"/>
</dbReference>
<dbReference type="PANTHER" id="PTHR48021:SF47">
    <property type="entry name" value="GH17672P"/>
    <property type="match status" value="1"/>
</dbReference>
<dbReference type="PROSITE" id="PS00217">
    <property type="entry name" value="SUGAR_TRANSPORT_2"/>
    <property type="match status" value="2"/>
</dbReference>
<dbReference type="PROSITE" id="PS50850">
    <property type="entry name" value="MFS"/>
    <property type="match status" value="2"/>
</dbReference>
<comment type="subcellular location">
    <subcellularLocation>
        <location evidence="1">Cell membrane</location>
        <topology evidence="1">Multi-pass membrane protein</topology>
    </subcellularLocation>
</comment>
<feature type="transmembrane region" description="Helical" evidence="9">
    <location>
        <begin position="817"/>
        <end position="838"/>
    </location>
</feature>
<feature type="transmembrane region" description="Helical" evidence="9">
    <location>
        <begin position="791"/>
        <end position="811"/>
    </location>
</feature>
<dbReference type="Proteomes" id="UP001153321">
    <property type="component" value="Chromosome 23"/>
</dbReference>
<feature type="transmembrane region" description="Helical" evidence="9">
    <location>
        <begin position="384"/>
        <end position="406"/>
    </location>
</feature>
<feature type="transmembrane region" description="Helical" evidence="9">
    <location>
        <begin position="353"/>
        <end position="378"/>
    </location>
</feature>
<keyword evidence="8" id="KW-0325">Glycoprotein</keyword>
<evidence type="ECO:0000256" key="1">
    <source>
        <dbReference type="ARBA" id="ARBA00004651"/>
    </source>
</evidence>
<dbReference type="InterPro" id="IPR005828">
    <property type="entry name" value="MFS_sugar_transport-like"/>
</dbReference>
<feature type="transmembrane region" description="Helical" evidence="9">
    <location>
        <begin position="12"/>
        <end position="35"/>
    </location>
</feature>
<feature type="transmembrane region" description="Helical" evidence="9">
    <location>
        <begin position="286"/>
        <end position="305"/>
    </location>
</feature>
<dbReference type="Pfam" id="PF00083">
    <property type="entry name" value="Sugar_tr"/>
    <property type="match status" value="3"/>
</dbReference>
<evidence type="ECO:0000256" key="9">
    <source>
        <dbReference type="SAM" id="Phobius"/>
    </source>
</evidence>
<name>A0A9P0I4W0_SPOLI</name>
<dbReference type="InterPro" id="IPR003663">
    <property type="entry name" value="Sugar/inositol_transpt"/>
</dbReference>
<evidence type="ECO:0000256" key="7">
    <source>
        <dbReference type="ARBA" id="ARBA00023136"/>
    </source>
</evidence>
<evidence type="ECO:0000313" key="12">
    <source>
        <dbReference type="Proteomes" id="UP001153321"/>
    </source>
</evidence>
<feature type="transmembrane region" description="Helical" evidence="9">
    <location>
        <begin position="487"/>
        <end position="506"/>
    </location>
</feature>
<evidence type="ECO:0000256" key="2">
    <source>
        <dbReference type="ARBA" id="ARBA00022448"/>
    </source>
</evidence>
<reference evidence="11" key="1">
    <citation type="submission" date="2022-02" db="EMBL/GenBank/DDBJ databases">
        <authorList>
            <person name="King R."/>
        </authorList>
    </citation>
    <scope>NUCLEOTIDE SEQUENCE</scope>
</reference>
<keyword evidence="12" id="KW-1185">Reference proteome</keyword>
<keyword evidence="3" id="KW-1003">Cell membrane</keyword>
<gene>
    <name evidence="11" type="ORF">SPLIT_LOCUS6788</name>
</gene>
<feature type="transmembrane region" description="Helical" evidence="9">
    <location>
        <begin position="143"/>
        <end position="161"/>
    </location>
</feature>
<dbReference type="Gene3D" id="1.20.1250.20">
    <property type="entry name" value="MFS general substrate transporter like domains"/>
    <property type="match status" value="2"/>
</dbReference>
<feature type="transmembrane region" description="Helical" evidence="9">
    <location>
        <begin position="687"/>
        <end position="709"/>
    </location>
</feature>
<evidence type="ECO:0000256" key="4">
    <source>
        <dbReference type="ARBA" id="ARBA00022597"/>
    </source>
</evidence>
<feature type="transmembrane region" description="Helical" evidence="9">
    <location>
        <begin position="418"/>
        <end position="439"/>
    </location>
</feature>
<dbReference type="FunFam" id="1.20.1250.20:FF:000218">
    <property type="entry name" value="facilitated trehalose transporter Tret1"/>
    <property type="match status" value="1"/>
</dbReference>
<sequence>MGAEVGIGRQFLIASCLYIGQLMCGYGLGWPAPVLASLQNPEQTILDTPITVEQASWIASSSFVGFLTGPYVSGYLCNAVGRKPCLYFGGVFLGLGFMILALAKHIAVMYVGRAVVGFGTGVLFVTNLVYLGELASIRNRGTLLTLTGFSSTCGTLIAYSVGPFVSYAAISWIASGIAVAYIIGVFFIVPETAVYLVMANRRDEAMDLLTSLGRKDDIDDVVAKANEKPISYKAQMAEMFTIKSNQKALFLIITLNIMQQLSGINIVLSFSTTIFEMTGSSMESHISTIIVGVTQFALGAYFFLFDNDYDIADDLQWMALASVVLYFIAYFSGFGIIPNAFIGEMFTDNCRGFSSTFTVTIGWVFGFGITAAFGYMLPAWGPSVTFWIFAGASVFACLFSAIFVPETKGKSMLEIQEILMYIGQLMVGYSMGWTAPVLAELQSPDQTVLDSVLTVEQGSWVVSVIFIGTITGPYVSGYLCNVIGRKPCLYIGGVFMTLGFLILALANQLAMLYAGRIIMGIGNGMLFVTNLVYLGELASTHVRGTLLTLTGFSSTFGTLIAYVVGPYVSFAAIGWLAVAIGVVYIIALFFFVPESAVYFVMAGKKDQAMELLTSLGRKDDIDDVVAKANEKPMSNKDQMAEMFTIKSNRKALFIIIVLNIAQQASGVIAVISFATTIFELTGSSMEAHISTIIVGVTQVGAGSIAPLFVDRTGRKILLLISTAACSISLIALGVYFFLYDNGYDIADDLQWMSLVSLVLYFIAYFSGFGIIPNTFIGEMFTDNCRGFSSTFTVTVGWVFGFGIATAFGYMLPAWGPAVTFWIFAAACALACLFSAIFVPETKGKTLLEIQEILSR</sequence>
<feature type="transmembrane region" description="Helical" evidence="9">
    <location>
        <begin position="751"/>
        <end position="771"/>
    </location>
</feature>
<feature type="transmembrane region" description="Helical" evidence="9">
    <location>
        <begin position="109"/>
        <end position="131"/>
    </location>
</feature>
<keyword evidence="4" id="KW-0762">Sugar transport</keyword>
<proteinExistence type="predicted"/>
<feature type="domain" description="Major facilitator superfamily (MFS) profile" evidence="10">
    <location>
        <begin position="13"/>
        <end position="408"/>
    </location>
</feature>
<dbReference type="PANTHER" id="PTHR48021">
    <property type="match status" value="1"/>
</dbReference>
<dbReference type="InterPro" id="IPR005829">
    <property type="entry name" value="Sugar_transporter_CS"/>
</dbReference>
<feature type="domain" description="Major facilitator superfamily (MFS) profile" evidence="10">
    <location>
        <begin position="416"/>
        <end position="842"/>
    </location>
</feature>
<feature type="transmembrane region" description="Helical" evidence="9">
    <location>
        <begin position="459"/>
        <end position="480"/>
    </location>
</feature>
<dbReference type="NCBIfam" id="TIGR00879">
    <property type="entry name" value="SP"/>
    <property type="match status" value="1"/>
</dbReference>
<dbReference type="EMBL" id="LR824554">
    <property type="protein sequence ID" value="CAH1641432.1"/>
    <property type="molecule type" value="Genomic_DNA"/>
</dbReference>
<keyword evidence="7 9" id="KW-0472">Membrane</keyword>
<feature type="transmembrane region" description="Helical" evidence="9">
    <location>
        <begin position="512"/>
        <end position="534"/>
    </location>
</feature>
<dbReference type="GO" id="GO:0005886">
    <property type="term" value="C:plasma membrane"/>
    <property type="evidence" value="ECO:0007669"/>
    <property type="project" value="UniProtKB-SubCell"/>
</dbReference>
<evidence type="ECO:0000256" key="8">
    <source>
        <dbReference type="ARBA" id="ARBA00023180"/>
    </source>
</evidence>
<feature type="transmembrane region" description="Helical" evidence="9">
    <location>
        <begin position="570"/>
        <end position="592"/>
    </location>
</feature>
<dbReference type="SUPFAM" id="SSF103473">
    <property type="entry name" value="MFS general substrate transporter"/>
    <property type="match status" value="2"/>
</dbReference>
<organism evidence="11 12">
    <name type="scientific">Spodoptera littoralis</name>
    <name type="common">Egyptian cotton leafworm</name>
    <dbReference type="NCBI Taxonomy" id="7109"/>
    <lineage>
        <taxon>Eukaryota</taxon>
        <taxon>Metazoa</taxon>
        <taxon>Ecdysozoa</taxon>
        <taxon>Arthropoda</taxon>
        <taxon>Hexapoda</taxon>
        <taxon>Insecta</taxon>
        <taxon>Pterygota</taxon>
        <taxon>Neoptera</taxon>
        <taxon>Endopterygota</taxon>
        <taxon>Lepidoptera</taxon>
        <taxon>Glossata</taxon>
        <taxon>Ditrysia</taxon>
        <taxon>Noctuoidea</taxon>
        <taxon>Noctuidae</taxon>
        <taxon>Amphipyrinae</taxon>
        <taxon>Spodoptera</taxon>
    </lineage>
</organism>
<dbReference type="InterPro" id="IPR036259">
    <property type="entry name" value="MFS_trans_sf"/>
</dbReference>
<evidence type="ECO:0000256" key="5">
    <source>
        <dbReference type="ARBA" id="ARBA00022692"/>
    </source>
</evidence>